<dbReference type="EMBL" id="JAULSR010000002">
    <property type="protein sequence ID" value="KAK0631066.1"/>
    <property type="molecule type" value="Genomic_DNA"/>
</dbReference>
<dbReference type="Proteomes" id="UP001174934">
    <property type="component" value="Unassembled WGS sequence"/>
</dbReference>
<dbReference type="AlphaFoldDB" id="A0AA39XBV2"/>
<gene>
    <name evidence="1" type="ORF">B0T17DRAFT_616636</name>
</gene>
<organism evidence="1 2">
    <name type="scientific">Bombardia bombarda</name>
    <dbReference type="NCBI Taxonomy" id="252184"/>
    <lineage>
        <taxon>Eukaryota</taxon>
        <taxon>Fungi</taxon>
        <taxon>Dikarya</taxon>
        <taxon>Ascomycota</taxon>
        <taxon>Pezizomycotina</taxon>
        <taxon>Sordariomycetes</taxon>
        <taxon>Sordariomycetidae</taxon>
        <taxon>Sordariales</taxon>
        <taxon>Lasiosphaeriaceae</taxon>
        <taxon>Bombardia</taxon>
    </lineage>
</organism>
<accession>A0AA39XBV2</accession>
<proteinExistence type="predicted"/>
<evidence type="ECO:0000313" key="1">
    <source>
        <dbReference type="EMBL" id="KAK0631066.1"/>
    </source>
</evidence>
<comment type="caution">
    <text evidence="1">The sequence shown here is derived from an EMBL/GenBank/DDBJ whole genome shotgun (WGS) entry which is preliminary data.</text>
</comment>
<protein>
    <submittedName>
        <fullName evidence="1">Uncharacterized protein</fullName>
    </submittedName>
</protein>
<dbReference type="InterPro" id="IPR036770">
    <property type="entry name" value="Ankyrin_rpt-contain_sf"/>
</dbReference>
<reference evidence="1" key="1">
    <citation type="submission" date="2023-06" db="EMBL/GenBank/DDBJ databases">
        <title>Genome-scale phylogeny and comparative genomics of the fungal order Sordariales.</title>
        <authorList>
            <consortium name="Lawrence Berkeley National Laboratory"/>
            <person name="Hensen N."/>
            <person name="Bonometti L."/>
            <person name="Westerberg I."/>
            <person name="Brannstrom I.O."/>
            <person name="Guillou S."/>
            <person name="Cros-Aarteil S."/>
            <person name="Calhoun S."/>
            <person name="Haridas S."/>
            <person name="Kuo A."/>
            <person name="Mondo S."/>
            <person name="Pangilinan J."/>
            <person name="Riley R."/>
            <person name="LaButti K."/>
            <person name="Andreopoulos B."/>
            <person name="Lipzen A."/>
            <person name="Chen C."/>
            <person name="Yanf M."/>
            <person name="Daum C."/>
            <person name="Ng V."/>
            <person name="Clum A."/>
            <person name="Steindorff A."/>
            <person name="Ohm R."/>
            <person name="Martin F."/>
            <person name="Silar P."/>
            <person name="Natvig D."/>
            <person name="Lalanne C."/>
            <person name="Gautier V."/>
            <person name="Ament-velasquez S.L."/>
            <person name="Kruys A."/>
            <person name="Hutchinson M.I."/>
            <person name="Powell A.J."/>
            <person name="Barry K."/>
            <person name="Miller A.N."/>
            <person name="Grigoriev I.V."/>
            <person name="Debuchy R."/>
            <person name="Gladieux P."/>
            <person name="Thoren M.H."/>
            <person name="Johannesson H."/>
        </authorList>
    </citation>
    <scope>NUCLEOTIDE SEQUENCE</scope>
    <source>
        <strain evidence="1">SMH3391-2</strain>
    </source>
</reference>
<sequence>MDSVDDDDDDAVVIGRDDVCDYNEDNILPQSEQTLKQIRAWLNPTEYDHDGSEYQKHLSSHLAAMQVNQRPQAALRDWLAQILRGVKVLESDVAAYIKNRLGESPISIESHPLVLKTVLKRVDGIFLYAKLALDVGETPLFSVFRHGRVYAAVASRDPEPPSIETRQSKVEGEIRADWHAVSNKGETLLHAVAARTNEDEKDLPCPGRRLQRFKFLMGKGLDLMKESNEYCMPLDVADAIGHDDILNLLK</sequence>
<evidence type="ECO:0000313" key="2">
    <source>
        <dbReference type="Proteomes" id="UP001174934"/>
    </source>
</evidence>
<keyword evidence="2" id="KW-1185">Reference proteome</keyword>
<dbReference type="Gene3D" id="1.25.40.20">
    <property type="entry name" value="Ankyrin repeat-containing domain"/>
    <property type="match status" value="1"/>
</dbReference>
<name>A0AA39XBV2_9PEZI</name>